<dbReference type="EMBL" id="JAAGOX010000032">
    <property type="protein sequence ID" value="NDW46599.1"/>
    <property type="molecule type" value="Genomic_DNA"/>
</dbReference>
<dbReference type="Pfam" id="PF00353">
    <property type="entry name" value="HemolysinCabind"/>
    <property type="match status" value="3"/>
</dbReference>
<dbReference type="RefSeq" id="WP_164131617.1">
    <property type="nucleotide sequence ID" value="NZ_JAAGOX010000032.1"/>
</dbReference>
<dbReference type="PRINTS" id="PR00313">
    <property type="entry name" value="CABNDNGRPT"/>
</dbReference>
<evidence type="ECO:0008006" key="3">
    <source>
        <dbReference type="Google" id="ProtNLM"/>
    </source>
</evidence>
<feature type="region of interest" description="Disordered" evidence="1">
    <location>
        <begin position="140"/>
        <end position="169"/>
    </location>
</feature>
<protein>
    <recommendedName>
        <fullName evidence="3">Calcium-binding protein</fullName>
    </recommendedName>
</protein>
<comment type="caution">
    <text evidence="2">The sequence shown here is derived from an EMBL/GenBank/DDBJ whole genome shotgun (WGS) entry which is preliminary data.</text>
</comment>
<evidence type="ECO:0000256" key="1">
    <source>
        <dbReference type="SAM" id="MobiDB-lite"/>
    </source>
</evidence>
<dbReference type="InterPro" id="IPR011049">
    <property type="entry name" value="Serralysin-like_metalloprot_C"/>
</dbReference>
<proteinExistence type="predicted"/>
<reference evidence="2" key="1">
    <citation type="submission" date="2020-02" db="EMBL/GenBank/DDBJ databases">
        <title>Delineation of the pyrene-degrading pathway in Roseobacter clade bacteria by genomic analysis.</title>
        <authorList>
            <person name="Zhou H."/>
            <person name="Wang H."/>
        </authorList>
    </citation>
    <scope>NUCLEOTIDE SEQUENCE</scope>
    <source>
        <strain evidence="2">PrR005</strain>
    </source>
</reference>
<name>A0A6B2NVY8_9RHOB</name>
<gene>
    <name evidence="2" type="ORF">G0P99_16730</name>
</gene>
<organism evidence="2">
    <name type="scientific">Ruegeria sp. PrR005</name>
    <dbReference type="NCBI Taxonomy" id="2706882"/>
    <lineage>
        <taxon>Bacteria</taxon>
        <taxon>Pseudomonadati</taxon>
        <taxon>Pseudomonadota</taxon>
        <taxon>Alphaproteobacteria</taxon>
        <taxon>Rhodobacterales</taxon>
        <taxon>Roseobacteraceae</taxon>
        <taxon>Ruegeria</taxon>
    </lineage>
</organism>
<dbReference type="GO" id="GO:0005509">
    <property type="term" value="F:calcium ion binding"/>
    <property type="evidence" value="ECO:0007669"/>
    <property type="project" value="InterPro"/>
</dbReference>
<dbReference type="AlphaFoldDB" id="A0A6B2NVY8"/>
<feature type="compositionally biased region" description="Acidic residues" evidence="1">
    <location>
        <begin position="143"/>
        <end position="152"/>
    </location>
</feature>
<accession>A0A6B2NVY8</accession>
<evidence type="ECO:0000313" key="2">
    <source>
        <dbReference type="EMBL" id="NDW46599.1"/>
    </source>
</evidence>
<dbReference type="InterPro" id="IPR001343">
    <property type="entry name" value="Hemolysn_Ca-bd"/>
</dbReference>
<sequence>MLGILALVGLGVGLTALLLNDGDDDDAAVAAGPRITSDDDDLVFDQGFRPGISEGLTDLVAEGEITQAEADAILGDIDFVSGAQNLDTRAGDDVVVLLQGDNKIETGDGDDMVLSGTGADNVNLGSGDDVYGTDTRVIHRDDDEQSFPDPEDAISVGDAPVRGDDLEQGNDTVAGGAGDDAISDNFGANLINGQQGDDFIVSVDDARDLGTADTVKGGSGQDTLIVDEGDLVTTGAGADQVVIETYSGVVDGYDLITITDFIAGQDALSVQGDAELLRPGSNGTSPVSLQELDDESGTLVLINGIPVAHLLGVQGLSPSQIEVRIDNR</sequence>
<dbReference type="SUPFAM" id="SSF51120">
    <property type="entry name" value="beta-Roll"/>
    <property type="match status" value="1"/>
</dbReference>
<dbReference type="Gene3D" id="2.150.10.10">
    <property type="entry name" value="Serralysin-like metalloprotease, C-terminal"/>
    <property type="match status" value="1"/>
</dbReference>